<dbReference type="OrthoDB" id="67700at2759"/>
<dbReference type="InterPro" id="IPR035892">
    <property type="entry name" value="C2_domain_sf"/>
</dbReference>
<dbReference type="Proteomes" id="UP000664859">
    <property type="component" value="Unassembled WGS sequence"/>
</dbReference>
<dbReference type="CDD" id="cd19757">
    <property type="entry name" value="Bbox1"/>
    <property type="match status" value="1"/>
</dbReference>
<comment type="caution">
    <text evidence="4">The sequence shown here is derived from an EMBL/GenBank/DDBJ whole genome shotgun (WGS) entry which is preliminary data.</text>
</comment>
<dbReference type="CDD" id="cd00030">
    <property type="entry name" value="C2"/>
    <property type="match status" value="1"/>
</dbReference>
<proteinExistence type="predicted"/>
<keyword evidence="5" id="KW-1185">Reference proteome</keyword>
<reference evidence="4" key="1">
    <citation type="submission" date="2021-02" db="EMBL/GenBank/DDBJ databases">
        <title>First Annotated Genome of the Yellow-green Alga Tribonema minus.</title>
        <authorList>
            <person name="Mahan K.M."/>
        </authorList>
    </citation>
    <scope>NUCLEOTIDE SEQUENCE</scope>
    <source>
        <strain evidence="4">UTEX B ZZ1240</strain>
    </source>
</reference>
<evidence type="ECO:0000259" key="3">
    <source>
        <dbReference type="PROSITE" id="PS50004"/>
    </source>
</evidence>
<dbReference type="GO" id="GO:0016020">
    <property type="term" value="C:membrane"/>
    <property type="evidence" value="ECO:0007669"/>
    <property type="project" value="TreeGrafter"/>
</dbReference>
<accession>A0A835YR07</accession>
<sequence length="246" mass="27489">MIEPLYHRSPAEQLQFEVIPDGDALQCWKCQQDKQNTPALYTCTNCGRNGVPRPYCKSCFDSYHLYKRGRAGHKPRPIVSEDAVVVQTLQEGDDVTFPAMHQWVTVHYTLRSNESPAVVERKDDFSFQSGCSGPCLHLQLLGCRGLPAADLLGASDPFCVIYWDGIRVGATTVRYFTTNPRWNNQTFVLPLEPAFIGALLGGEAEATFRDSAALPRLHVDVFDWDRFGGNDFLGQMQLSTADLLSL</sequence>
<dbReference type="Gene3D" id="2.60.40.150">
    <property type="entry name" value="C2 domain"/>
    <property type="match status" value="1"/>
</dbReference>
<organism evidence="4 5">
    <name type="scientific">Tribonema minus</name>
    <dbReference type="NCBI Taxonomy" id="303371"/>
    <lineage>
        <taxon>Eukaryota</taxon>
        <taxon>Sar</taxon>
        <taxon>Stramenopiles</taxon>
        <taxon>Ochrophyta</taxon>
        <taxon>PX clade</taxon>
        <taxon>Xanthophyceae</taxon>
        <taxon>Tribonematales</taxon>
        <taxon>Tribonemataceae</taxon>
        <taxon>Tribonema</taxon>
    </lineage>
</organism>
<dbReference type="AlphaFoldDB" id="A0A835YR07"/>
<feature type="non-terminal residue" evidence="4">
    <location>
        <position position="246"/>
    </location>
</feature>
<dbReference type="PANTHER" id="PTHR45911">
    <property type="entry name" value="C2 DOMAIN-CONTAINING PROTEIN"/>
    <property type="match status" value="1"/>
</dbReference>
<evidence type="ECO:0000256" key="1">
    <source>
        <dbReference type="ARBA" id="ARBA00022723"/>
    </source>
</evidence>
<protein>
    <submittedName>
        <fullName evidence="4">C2 domain-containing protein</fullName>
    </submittedName>
</protein>
<dbReference type="EMBL" id="JAFCMP010000557">
    <property type="protein sequence ID" value="KAG5174933.1"/>
    <property type="molecule type" value="Genomic_DNA"/>
</dbReference>
<dbReference type="SUPFAM" id="SSF49562">
    <property type="entry name" value="C2 domain (Calcium/lipid-binding domain, CaLB)"/>
    <property type="match status" value="1"/>
</dbReference>
<feature type="domain" description="C2" evidence="3">
    <location>
        <begin position="111"/>
        <end position="246"/>
    </location>
</feature>
<evidence type="ECO:0000313" key="4">
    <source>
        <dbReference type="EMBL" id="KAG5174933.1"/>
    </source>
</evidence>
<evidence type="ECO:0000256" key="2">
    <source>
        <dbReference type="ARBA" id="ARBA00022837"/>
    </source>
</evidence>
<keyword evidence="1" id="KW-0479">Metal-binding</keyword>
<dbReference type="PANTHER" id="PTHR45911:SF4">
    <property type="entry name" value="MULTIPLE C2 AND TRANSMEMBRANE DOMAIN-CONTAINING PROTEIN"/>
    <property type="match status" value="1"/>
</dbReference>
<dbReference type="SMART" id="SM00239">
    <property type="entry name" value="C2"/>
    <property type="match status" value="1"/>
</dbReference>
<dbReference type="GO" id="GO:0005509">
    <property type="term" value="F:calcium ion binding"/>
    <property type="evidence" value="ECO:0007669"/>
    <property type="project" value="TreeGrafter"/>
</dbReference>
<gene>
    <name evidence="4" type="ORF">JKP88DRAFT_173033</name>
</gene>
<evidence type="ECO:0000313" key="5">
    <source>
        <dbReference type="Proteomes" id="UP000664859"/>
    </source>
</evidence>
<dbReference type="InterPro" id="IPR000008">
    <property type="entry name" value="C2_dom"/>
</dbReference>
<dbReference type="PROSITE" id="PS50004">
    <property type="entry name" value="C2"/>
    <property type="match status" value="1"/>
</dbReference>
<name>A0A835YR07_9STRA</name>
<dbReference type="Pfam" id="PF00168">
    <property type="entry name" value="C2"/>
    <property type="match status" value="1"/>
</dbReference>
<keyword evidence="2" id="KW-0106">Calcium</keyword>